<feature type="transmembrane region" description="Helical" evidence="8">
    <location>
        <begin position="107"/>
        <end position="128"/>
    </location>
</feature>
<proteinExistence type="predicted"/>
<feature type="transmembrane region" description="Helical" evidence="8">
    <location>
        <begin position="21"/>
        <end position="42"/>
    </location>
</feature>
<feature type="transmembrane region" description="Helical" evidence="8">
    <location>
        <begin position="134"/>
        <end position="159"/>
    </location>
</feature>
<keyword evidence="6 8" id="KW-1133">Transmembrane helix</keyword>
<organism evidence="9">
    <name type="scientific">marine sediment metagenome</name>
    <dbReference type="NCBI Taxonomy" id="412755"/>
    <lineage>
        <taxon>unclassified sequences</taxon>
        <taxon>metagenomes</taxon>
        <taxon>ecological metagenomes</taxon>
    </lineage>
</organism>
<evidence type="ECO:0000256" key="4">
    <source>
        <dbReference type="ARBA" id="ARBA00022519"/>
    </source>
</evidence>
<dbReference type="PANTHER" id="PTHR32196:SF21">
    <property type="entry name" value="ABC TRANSPORTER PERMEASE PROTEIN YPHD-RELATED"/>
    <property type="match status" value="1"/>
</dbReference>
<feature type="transmembrane region" description="Helical" evidence="8">
    <location>
        <begin position="171"/>
        <end position="190"/>
    </location>
</feature>
<evidence type="ECO:0000256" key="5">
    <source>
        <dbReference type="ARBA" id="ARBA00022692"/>
    </source>
</evidence>
<dbReference type="AlphaFoldDB" id="X1R8H5"/>
<keyword evidence="5 8" id="KW-0812">Transmembrane</keyword>
<feature type="non-terminal residue" evidence="9">
    <location>
        <position position="191"/>
    </location>
</feature>
<evidence type="ECO:0000313" key="9">
    <source>
        <dbReference type="EMBL" id="GAI76863.1"/>
    </source>
</evidence>
<keyword evidence="7 8" id="KW-0472">Membrane</keyword>
<name>X1R8H5_9ZZZZ</name>
<dbReference type="GO" id="GO:0022857">
    <property type="term" value="F:transmembrane transporter activity"/>
    <property type="evidence" value="ECO:0007669"/>
    <property type="project" value="InterPro"/>
</dbReference>
<protein>
    <recommendedName>
        <fullName evidence="10">ABC transporter permease</fullName>
    </recommendedName>
</protein>
<evidence type="ECO:0000256" key="2">
    <source>
        <dbReference type="ARBA" id="ARBA00022448"/>
    </source>
</evidence>
<keyword evidence="3" id="KW-1003">Cell membrane</keyword>
<evidence type="ECO:0000256" key="6">
    <source>
        <dbReference type="ARBA" id="ARBA00022989"/>
    </source>
</evidence>
<feature type="transmembrane region" description="Helical" evidence="8">
    <location>
        <begin position="62"/>
        <end position="95"/>
    </location>
</feature>
<dbReference type="Pfam" id="PF02653">
    <property type="entry name" value="BPD_transp_2"/>
    <property type="match status" value="1"/>
</dbReference>
<reference evidence="9" key="1">
    <citation type="journal article" date="2014" name="Front. Microbiol.">
        <title>High frequency of phylogenetically diverse reductive dehalogenase-homologous genes in deep subseafloor sedimentary metagenomes.</title>
        <authorList>
            <person name="Kawai M."/>
            <person name="Futagami T."/>
            <person name="Toyoda A."/>
            <person name="Takaki Y."/>
            <person name="Nishi S."/>
            <person name="Hori S."/>
            <person name="Arai W."/>
            <person name="Tsubouchi T."/>
            <person name="Morono Y."/>
            <person name="Uchiyama I."/>
            <person name="Ito T."/>
            <person name="Fujiyama A."/>
            <person name="Inagaki F."/>
            <person name="Takami H."/>
        </authorList>
    </citation>
    <scope>NUCLEOTIDE SEQUENCE</scope>
    <source>
        <strain evidence="9">Expedition CK06-06</strain>
    </source>
</reference>
<sequence>MLNNNDNNLFNIRSIYQKDPTLSILVIALLFIILLLFVFFPGKVLTANNFESMAFQLPELGILSLAIMITMLSGGINLSIIATANMAGIVSAFIMTRMITESMTGSPIPIILLAILAGWLVSVLIGIFNGVLIAYIGVSPILATLGTMTLVGGISILVTKGYVVSGFPEEYQYIGNGIFLGIPIPFLIFLG</sequence>
<gene>
    <name evidence="9" type="ORF">S12H4_16224</name>
</gene>
<accession>X1R8H5</accession>
<keyword evidence="4" id="KW-0997">Cell inner membrane</keyword>
<evidence type="ECO:0000256" key="7">
    <source>
        <dbReference type="ARBA" id="ARBA00023136"/>
    </source>
</evidence>
<evidence type="ECO:0000256" key="8">
    <source>
        <dbReference type="SAM" id="Phobius"/>
    </source>
</evidence>
<dbReference type="PANTHER" id="PTHR32196">
    <property type="entry name" value="ABC TRANSPORTER PERMEASE PROTEIN YPHD-RELATED-RELATED"/>
    <property type="match status" value="1"/>
</dbReference>
<dbReference type="GO" id="GO:0005886">
    <property type="term" value="C:plasma membrane"/>
    <property type="evidence" value="ECO:0007669"/>
    <property type="project" value="UniProtKB-SubCell"/>
</dbReference>
<evidence type="ECO:0000256" key="1">
    <source>
        <dbReference type="ARBA" id="ARBA00004651"/>
    </source>
</evidence>
<comment type="caution">
    <text evidence="9">The sequence shown here is derived from an EMBL/GenBank/DDBJ whole genome shotgun (WGS) entry which is preliminary data.</text>
</comment>
<evidence type="ECO:0008006" key="10">
    <source>
        <dbReference type="Google" id="ProtNLM"/>
    </source>
</evidence>
<keyword evidence="2" id="KW-0813">Transport</keyword>
<evidence type="ECO:0000256" key="3">
    <source>
        <dbReference type="ARBA" id="ARBA00022475"/>
    </source>
</evidence>
<comment type="subcellular location">
    <subcellularLocation>
        <location evidence="1">Cell membrane</location>
        <topology evidence="1">Multi-pass membrane protein</topology>
    </subcellularLocation>
</comment>
<dbReference type="InterPro" id="IPR001851">
    <property type="entry name" value="ABC_transp_permease"/>
</dbReference>
<dbReference type="EMBL" id="BARW01007832">
    <property type="protein sequence ID" value="GAI76863.1"/>
    <property type="molecule type" value="Genomic_DNA"/>
</dbReference>